<dbReference type="InterPro" id="IPR037256">
    <property type="entry name" value="ASC_dom_sf"/>
</dbReference>
<feature type="disulfide bond" evidence="23">
    <location>
        <begin position="301"/>
        <end position="317"/>
    </location>
</feature>
<comment type="similarity">
    <text evidence="2">Belongs to the 5'-AMP-activated protein kinase beta subunit family.</text>
</comment>
<dbReference type="InterPro" id="IPR032640">
    <property type="entry name" value="AMPK1_CBM"/>
</dbReference>
<evidence type="ECO:0000256" key="8">
    <source>
        <dbReference type="ARBA" id="ARBA00022801"/>
    </source>
</evidence>
<dbReference type="CDD" id="cd02859">
    <property type="entry name" value="E_set_AMPKbeta_like_N"/>
    <property type="match status" value="1"/>
</dbReference>
<dbReference type="PRINTS" id="PR00389">
    <property type="entry name" value="PHPHLIPASEA2"/>
</dbReference>
<evidence type="ECO:0000256" key="16">
    <source>
        <dbReference type="ARBA" id="ARBA00048221"/>
    </source>
</evidence>
<feature type="active site" evidence="21">
    <location>
        <position position="373"/>
    </location>
</feature>
<feature type="binding site" evidence="22">
    <location>
        <position position="304"/>
    </location>
    <ligand>
        <name>Ca(2+)</name>
        <dbReference type="ChEBI" id="CHEBI:29108"/>
    </ligand>
</feature>
<comment type="catalytic activity">
    <reaction evidence="18">
        <text>1-hexadecanoyl-2-(5Z,8Z,11Z,14Z-eicosatetraenoyl)-sn-glycero-3-phosphocholine + H2O = 1-hexadecanoyl-sn-glycero-3-phosphocholine + (5Z,8Z,11Z,14Z)-eicosatetraenoate + H(+)</text>
        <dbReference type="Rhea" id="RHEA:40427"/>
        <dbReference type="ChEBI" id="CHEBI:15377"/>
        <dbReference type="ChEBI" id="CHEBI:15378"/>
        <dbReference type="ChEBI" id="CHEBI:32395"/>
        <dbReference type="ChEBI" id="CHEBI:72998"/>
        <dbReference type="ChEBI" id="CHEBI:73003"/>
    </reaction>
    <physiologicalReaction direction="left-to-right" evidence="18">
        <dbReference type="Rhea" id="RHEA:40428"/>
    </physiologicalReaction>
</comment>
<evidence type="ECO:0000256" key="19">
    <source>
        <dbReference type="ARBA" id="ARBA00048699"/>
    </source>
</evidence>
<evidence type="ECO:0000256" key="18">
    <source>
        <dbReference type="ARBA" id="ARBA00048373"/>
    </source>
</evidence>
<dbReference type="GO" id="GO:0016042">
    <property type="term" value="P:lipid catabolic process"/>
    <property type="evidence" value="ECO:0007669"/>
    <property type="project" value="InterPro"/>
</dbReference>
<comment type="caution">
    <text evidence="28">The sequence shown here is derived from an EMBL/GenBank/DDBJ whole genome shotgun (WGS) entry which is preliminary data.</text>
</comment>
<keyword evidence="5" id="KW-0964">Secreted</keyword>
<dbReference type="GO" id="GO:0031588">
    <property type="term" value="C:nucleotide-activated protein kinase complex"/>
    <property type="evidence" value="ECO:0007669"/>
    <property type="project" value="TreeGrafter"/>
</dbReference>
<dbReference type="GO" id="GO:0006644">
    <property type="term" value="P:phospholipid metabolic process"/>
    <property type="evidence" value="ECO:0007669"/>
    <property type="project" value="InterPro"/>
</dbReference>
<keyword evidence="7 22" id="KW-0479">Metal-binding</keyword>
<evidence type="ECO:0000256" key="25">
    <source>
        <dbReference type="SAM" id="MobiDB-lite"/>
    </source>
</evidence>
<keyword evidence="9" id="KW-0276">Fatty acid metabolism</keyword>
<evidence type="ECO:0000256" key="12">
    <source>
        <dbReference type="ARBA" id="ARBA00023157"/>
    </source>
</evidence>
<dbReference type="SMART" id="SM01010">
    <property type="entry name" value="AMPKBI"/>
    <property type="match status" value="1"/>
</dbReference>
<evidence type="ECO:0000256" key="17">
    <source>
        <dbReference type="ARBA" id="ARBA00048227"/>
    </source>
</evidence>
<evidence type="ECO:0000256" key="1">
    <source>
        <dbReference type="ARBA" id="ARBA00004613"/>
    </source>
</evidence>
<feature type="domain" description="Phospholipase A2-like central" evidence="26">
    <location>
        <begin position="273"/>
        <end position="398"/>
    </location>
</feature>
<feature type="region of interest" description="Disordered" evidence="25">
    <location>
        <begin position="163"/>
        <end position="183"/>
    </location>
</feature>
<keyword evidence="29" id="KW-1185">Reference proteome</keyword>
<feature type="binding site" evidence="22">
    <location>
        <position position="321"/>
    </location>
    <ligand>
        <name>Ca(2+)</name>
        <dbReference type="ChEBI" id="CHEBI:29108"/>
    </ligand>
</feature>
<evidence type="ECO:0000256" key="2">
    <source>
        <dbReference type="ARBA" id="ARBA00010926"/>
    </source>
</evidence>
<evidence type="ECO:0000256" key="15">
    <source>
        <dbReference type="ARBA" id="ARBA00048015"/>
    </source>
</evidence>
<evidence type="ECO:0000313" key="28">
    <source>
        <dbReference type="EMBL" id="GLD55116.1"/>
    </source>
</evidence>
<dbReference type="GO" id="GO:0005634">
    <property type="term" value="C:nucleus"/>
    <property type="evidence" value="ECO:0007669"/>
    <property type="project" value="TreeGrafter"/>
</dbReference>
<dbReference type="Pfam" id="PF16561">
    <property type="entry name" value="AMPK1_CBM"/>
    <property type="match status" value="1"/>
</dbReference>
<evidence type="ECO:0000256" key="13">
    <source>
        <dbReference type="ARBA" id="ARBA00025180"/>
    </source>
</evidence>
<comment type="catalytic activity">
    <reaction evidence="20">
        <text>1-hexadecanoyl-2-(9Z,12Z-octadecadienoyl)-sn-glycero-3-phosphoethanolamine + H2O = 1-hexadecanoyl-sn-glycero-3-phosphoethanolamine + (9Z,12Z)-octadecadienoate + H(+)</text>
        <dbReference type="Rhea" id="RHEA:40815"/>
        <dbReference type="ChEBI" id="CHEBI:15377"/>
        <dbReference type="ChEBI" id="CHEBI:15378"/>
        <dbReference type="ChEBI" id="CHEBI:30245"/>
        <dbReference type="ChEBI" id="CHEBI:73004"/>
        <dbReference type="ChEBI" id="CHEBI:73008"/>
    </reaction>
    <physiologicalReaction direction="left-to-right" evidence="20">
        <dbReference type="Rhea" id="RHEA:40816"/>
    </physiologicalReaction>
</comment>
<evidence type="ECO:0000256" key="9">
    <source>
        <dbReference type="ARBA" id="ARBA00022832"/>
    </source>
</evidence>
<dbReference type="InterPro" id="IPR006828">
    <property type="entry name" value="ASC_dom"/>
</dbReference>
<dbReference type="AlphaFoldDB" id="A0AAD3MKI2"/>
<dbReference type="EMBL" id="BRZM01000021">
    <property type="protein sequence ID" value="GLD55116.1"/>
    <property type="molecule type" value="Genomic_DNA"/>
</dbReference>
<dbReference type="Proteomes" id="UP001279410">
    <property type="component" value="Unassembled WGS sequence"/>
</dbReference>
<dbReference type="PANTHER" id="PTHR10343:SF95">
    <property type="entry name" value="5'-AMP-ACTIVATED PROTEIN KINASE SUBUNIT BETA-1"/>
    <property type="match status" value="1"/>
</dbReference>
<evidence type="ECO:0000256" key="11">
    <source>
        <dbReference type="ARBA" id="ARBA00023098"/>
    </source>
</evidence>
<comment type="catalytic activity">
    <reaction evidence="15">
        <text>1-hexadecanoyl-2-(9Z-octadecenoyl)-sn-glycero-3-phospho-(1'-sn-glycerol) + H2O = 1-hexadecanoyl-sn-glycero-3-phospho-(1'-sn-glycerol) + (9Z)-octadecenoate + H(+)</text>
        <dbReference type="Rhea" id="RHEA:40919"/>
        <dbReference type="ChEBI" id="CHEBI:15377"/>
        <dbReference type="ChEBI" id="CHEBI:15378"/>
        <dbReference type="ChEBI" id="CHEBI:30823"/>
        <dbReference type="ChEBI" id="CHEBI:72841"/>
        <dbReference type="ChEBI" id="CHEBI:75158"/>
    </reaction>
    <physiologicalReaction direction="left-to-right" evidence="15">
        <dbReference type="Rhea" id="RHEA:40920"/>
    </physiologicalReaction>
</comment>
<keyword evidence="28" id="KW-0808">Transferase</keyword>
<evidence type="ECO:0000259" key="26">
    <source>
        <dbReference type="SMART" id="SM00085"/>
    </source>
</evidence>
<evidence type="ECO:0000256" key="3">
    <source>
        <dbReference type="ARBA" id="ARBA00013278"/>
    </source>
</evidence>
<evidence type="ECO:0000256" key="6">
    <source>
        <dbReference type="ARBA" id="ARBA00022553"/>
    </source>
</evidence>
<protein>
    <recommendedName>
        <fullName evidence="3">phospholipase A2</fullName>
        <ecNumber evidence="3">3.1.1.4</ecNumber>
    </recommendedName>
</protein>
<keyword evidence="12 23" id="KW-1015">Disulfide bond</keyword>
<dbReference type="CDD" id="cd00125">
    <property type="entry name" value="PLA2c"/>
    <property type="match status" value="1"/>
</dbReference>
<accession>A0AAD3MKI2</accession>
<evidence type="ECO:0000256" key="14">
    <source>
        <dbReference type="ARBA" id="ARBA00047535"/>
    </source>
</evidence>
<evidence type="ECO:0000256" key="20">
    <source>
        <dbReference type="ARBA" id="ARBA00049039"/>
    </source>
</evidence>
<dbReference type="PROSITE" id="PS00119">
    <property type="entry name" value="PA2_ASP"/>
    <property type="match status" value="1"/>
</dbReference>
<comment type="catalytic activity">
    <reaction evidence="14">
        <text>N,1-dihexadecanoyl-2-(9Z,12Z-octadecadienoyl)-sn-glycero-3-phosphoethanolamine + H2O = N,1-dihexadecanoyl-sn-glycero-3-phosphoethanolamine + (9Z,12Z)-octadecadienoate + H(+)</text>
        <dbReference type="Rhea" id="RHEA:56424"/>
        <dbReference type="ChEBI" id="CHEBI:15377"/>
        <dbReference type="ChEBI" id="CHEBI:15378"/>
        <dbReference type="ChEBI" id="CHEBI:30245"/>
        <dbReference type="ChEBI" id="CHEBI:85334"/>
        <dbReference type="ChEBI" id="CHEBI:85335"/>
    </reaction>
    <physiologicalReaction direction="left-to-right" evidence="14">
        <dbReference type="Rhea" id="RHEA:56425"/>
    </physiologicalReaction>
</comment>
<dbReference type="GO" id="GO:0016301">
    <property type="term" value="F:kinase activity"/>
    <property type="evidence" value="ECO:0007669"/>
    <property type="project" value="UniProtKB-KW"/>
</dbReference>
<keyword evidence="11" id="KW-0443">Lipid metabolism</keyword>
<gene>
    <name evidence="28" type="ORF">AKAME5_000764500</name>
</gene>
<organism evidence="28 29">
    <name type="scientific">Lates japonicus</name>
    <name type="common">Japanese lates</name>
    <dbReference type="NCBI Taxonomy" id="270547"/>
    <lineage>
        <taxon>Eukaryota</taxon>
        <taxon>Metazoa</taxon>
        <taxon>Chordata</taxon>
        <taxon>Craniata</taxon>
        <taxon>Vertebrata</taxon>
        <taxon>Euteleostomi</taxon>
        <taxon>Actinopterygii</taxon>
        <taxon>Neopterygii</taxon>
        <taxon>Teleostei</taxon>
        <taxon>Neoteleostei</taxon>
        <taxon>Acanthomorphata</taxon>
        <taxon>Carangaria</taxon>
        <taxon>Carangaria incertae sedis</taxon>
        <taxon>Centropomidae</taxon>
        <taxon>Lates</taxon>
    </lineage>
</organism>
<dbReference type="InterPro" id="IPR036444">
    <property type="entry name" value="PLipase_A2_dom_sf"/>
</dbReference>
<comment type="catalytic activity">
    <reaction evidence="17">
        <text>1,2-dihexadecanoyl-sn-glycero-3-phosphocholine + H2O = 1-hexadecanoyl-sn-glycero-3-phosphocholine + hexadecanoate + H(+)</text>
        <dbReference type="Rhea" id="RHEA:41223"/>
        <dbReference type="ChEBI" id="CHEBI:7896"/>
        <dbReference type="ChEBI" id="CHEBI:15377"/>
        <dbReference type="ChEBI" id="CHEBI:15378"/>
        <dbReference type="ChEBI" id="CHEBI:72998"/>
        <dbReference type="ChEBI" id="CHEBI:72999"/>
    </reaction>
    <physiologicalReaction direction="left-to-right" evidence="17">
        <dbReference type="Rhea" id="RHEA:41224"/>
    </physiologicalReaction>
</comment>
<dbReference type="SUPFAM" id="SSF81296">
    <property type="entry name" value="E set domains"/>
    <property type="match status" value="1"/>
</dbReference>
<dbReference type="GO" id="GO:0007165">
    <property type="term" value="P:signal transduction"/>
    <property type="evidence" value="ECO:0007669"/>
    <property type="project" value="TreeGrafter"/>
</dbReference>
<evidence type="ECO:0000256" key="22">
    <source>
        <dbReference type="PIRSR" id="PIRSR601211-2"/>
    </source>
</evidence>
<dbReference type="InterPro" id="IPR033113">
    <property type="entry name" value="PLA2_histidine"/>
</dbReference>
<dbReference type="EC" id="3.1.1.4" evidence="3"/>
<keyword evidence="10 22" id="KW-0106">Calcium</keyword>
<comment type="subcellular location">
    <subcellularLocation>
        <location evidence="1">Secreted</location>
    </subcellularLocation>
</comment>
<dbReference type="InterPro" id="IPR050827">
    <property type="entry name" value="CRP1_MDG1_kinase"/>
</dbReference>
<reference evidence="28" key="1">
    <citation type="submission" date="2022-08" db="EMBL/GenBank/DDBJ databases">
        <title>Genome sequencing of akame (Lates japonicus).</title>
        <authorList>
            <person name="Hashiguchi Y."/>
            <person name="Takahashi H."/>
        </authorList>
    </citation>
    <scope>NUCLEOTIDE SEQUENCE</scope>
    <source>
        <strain evidence="28">Kochi</strain>
    </source>
</reference>
<comment type="similarity">
    <text evidence="24">Belongs to the phospholipase A2 family.</text>
</comment>
<name>A0AAD3MKI2_LATJO</name>
<dbReference type="GO" id="GO:0050482">
    <property type="term" value="P:arachidonate secretion"/>
    <property type="evidence" value="ECO:0007669"/>
    <property type="project" value="InterPro"/>
</dbReference>
<dbReference type="GO" id="GO:0005576">
    <property type="term" value="C:extracellular region"/>
    <property type="evidence" value="ECO:0007669"/>
    <property type="project" value="UniProtKB-SubCell"/>
</dbReference>
<dbReference type="GO" id="GO:0004623">
    <property type="term" value="F:phospholipase A2 activity"/>
    <property type="evidence" value="ECO:0007669"/>
    <property type="project" value="UniProtKB-EC"/>
</dbReference>
<evidence type="ECO:0000313" key="29">
    <source>
        <dbReference type="Proteomes" id="UP001279410"/>
    </source>
</evidence>
<feature type="binding site" evidence="22">
    <location>
        <position position="300"/>
    </location>
    <ligand>
        <name>Ca(2+)</name>
        <dbReference type="ChEBI" id="CHEBI:29108"/>
    </ligand>
</feature>
<evidence type="ECO:0000256" key="10">
    <source>
        <dbReference type="ARBA" id="ARBA00022837"/>
    </source>
</evidence>
<dbReference type="PANTHER" id="PTHR10343">
    <property type="entry name" value="5'-AMP-ACTIVATED PROTEIN KINASE , BETA SUBUNIT"/>
    <property type="match status" value="1"/>
</dbReference>
<feature type="disulfide bond" evidence="23">
    <location>
        <begin position="333"/>
        <end position="365"/>
    </location>
</feature>
<dbReference type="InterPro" id="IPR001211">
    <property type="entry name" value="PLA2"/>
</dbReference>
<evidence type="ECO:0000256" key="4">
    <source>
        <dbReference type="ARBA" id="ARBA00022516"/>
    </source>
</evidence>
<comment type="function">
    <text evidence="13">Non-catalytic subunit of AMP-activated protein kinase (AMPK), an energy sensor protein kinase that plays a key role in regulating cellular energy metabolism. In response to reduction of intracellular ATP levels, AMPK activates energy-producing pathways and inhibits energy-consuming processes: inhibits protein, carbohydrate and lipid biosynthesis, as well as cell growth and proliferation. AMPK acts via direct phosphorylation of metabolic enzymes, and by longer-term effects via phosphorylation of transcription regulators. Also acts as a regulator of cellular polarity by remodeling the actin cytoskeleton; probably by indirectly activating myosin. Beta non-catalytic subunit acts as a scaffold on which the AMPK complex assembles, via its C-terminus that bridges alpha (PRKAA1 or PRKAA2) and gamma subunits (PRKAG1, PRKAG2 or PRKAG3).</text>
</comment>
<feature type="domain" description="Association with the SNF1 complex (ASC)" evidence="27">
    <location>
        <begin position="169"/>
        <end position="250"/>
    </location>
</feature>
<dbReference type="InterPro" id="IPR033112">
    <property type="entry name" value="PLA2_Asp_AS"/>
</dbReference>
<dbReference type="FunFam" id="2.60.40.10:FF:000139">
    <property type="entry name" value="Protein kinase AMP-activated non-catalytic subunit beta 1"/>
    <property type="match status" value="1"/>
</dbReference>
<dbReference type="GO" id="GO:0006631">
    <property type="term" value="P:fatty acid metabolic process"/>
    <property type="evidence" value="ECO:0007669"/>
    <property type="project" value="UniProtKB-KW"/>
</dbReference>
<dbReference type="GO" id="GO:0005102">
    <property type="term" value="F:signaling receptor binding"/>
    <property type="evidence" value="ECO:0007669"/>
    <property type="project" value="UniProtKB-ARBA"/>
</dbReference>
<dbReference type="SMART" id="SM00085">
    <property type="entry name" value="PA2c"/>
    <property type="match status" value="1"/>
</dbReference>
<comment type="catalytic activity">
    <reaction evidence="16">
        <text>N-hexadecanoyl-1,2-di-(9Z-octadecenoyl)-sn-glycero-3-phosphoethanolamine + H2O = N-hexadecanoyl-1-(9Z-octadecenoyl)-sn-glycero-3-phosphoethanolamine + (9Z)-octadecenoate + H(+)</text>
        <dbReference type="Rhea" id="RHEA:45424"/>
        <dbReference type="ChEBI" id="CHEBI:15377"/>
        <dbReference type="ChEBI" id="CHEBI:15378"/>
        <dbReference type="ChEBI" id="CHEBI:30823"/>
        <dbReference type="ChEBI" id="CHEBI:78097"/>
        <dbReference type="ChEBI" id="CHEBI:85217"/>
    </reaction>
    <physiologicalReaction direction="left-to-right" evidence="16">
        <dbReference type="Rhea" id="RHEA:45425"/>
    </physiologicalReaction>
</comment>
<feature type="binding site" evidence="22">
    <location>
        <position position="302"/>
    </location>
    <ligand>
        <name>Ca(2+)</name>
        <dbReference type="ChEBI" id="CHEBI:29108"/>
    </ligand>
</feature>
<feature type="region of interest" description="Disordered" evidence="25">
    <location>
        <begin position="1"/>
        <end position="33"/>
    </location>
</feature>
<dbReference type="PROSITE" id="PS00118">
    <property type="entry name" value="PA2_HIS"/>
    <property type="match status" value="1"/>
</dbReference>
<dbReference type="SUPFAM" id="SSF48619">
    <property type="entry name" value="Phospholipase A2, PLA2"/>
    <property type="match status" value="1"/>
</dbReference>
<evidence type="ECO:0000259" key="27">
    <source>
        <dbReference type="SMART" id="SM01010"/>
    </source>
</evidence>
<feature type="disulfide bond" evidence="23">
    <location>
        <begin position="323"/>
        <end position="372"/>
    </location>
</feature>
<dbReference type="GO" id="GO:0007399">
    <property type="term" value="P:nervous system development"/>
    <property type="evidence" value="ECO:0007669"/>
    <property type="project" value="UniProtKB-ARBA"/>
</dbReference>
<feature type="compositionally biased region" description="Basic and acidic residues" evidence="25">
    <location>
        <begin position="1"/>
        <end position="23"/>
    </location>
</feature>
<dbReference type="Gene3D" id="1.20.90.10">
    <property type="entry name" value="Phospholipase A2 domain"/>
    <property type="match status" value="1"/>
</dbReference>
<feature type="active site" evidence="21">
    <location>
        <position position="320"/>
    </location>
</feature>
<comment type="cofactor">
    <cofactor evidence="22">
        <name>Ca(2+)</name>
        <dbReference type="ChEBI" id="CHEBI:29108"/>
    </cofactor>
    <text evidence="22">Binds 1 Ca(2+) ion per subunit.</text>
</comment>
<dbReference type="GO" id="GO:0005509">
    <property type="term" value="F:calcium ion binding"/>
    <property type="evidence" value="ECO:0007669"/>
    <property type="project" value="InterPro"/>
</dbReference>
<evidence type="ECO:0000256" key="23">
    <source>
        <dbReference type="PIRSR" id="PIRSR601211-3"/>
    </source>
</evidence>
<sequence>MGQGEKAQRRDSRGVKEGERPKILMDSPEDADIFHGEDMKAPLEKEEFLAWQQDLEADDKAPTLDRPTVFRWTGDGKEVYLSGSFNNWANKIPLIRSQNTFVAIVDLPEGEHQYKFYVDGQWTHDPAEPVVTSQLGTVNNIIQVKKTDFEVFDALMVDSQKCSDMSDLSSSPPGPYHQDSYVPKQEEKFKSPPILPPHLLQVILNKDTGISCDPALLPEPNHVMLNHLYALSIKDGVMVLSATHRYKKKMNTLQTLVLLAAGLSVAQSANLKALNQFRNMILCVMPDSWPVLDYADYGCYCGKGGSGTPVDDLDRCCQVHDQCYNDAMQHPDCWPILDNPYTEFYDYSCDEQNRKVTCGNKNNECEMFICECDRKAAECFSRSTWNPEHEHLPSDRCH</sequence>
<evidence type="ECO:0000256" key="7">
    <source>
        <dbReference type="ARBA" id="ARBA00022723"/>
    </source>
</evidence>
<feature type="disulfide bond" evidence="23">
    <location>
        <begin position="358"/>
        <end position="370"/>
    </location>
</feature>
<dbReference type="GO" id="GO:0019901">
    <property type="term" value="F:protein kinase binding"/>
    <property type="evidence" value="ECO:0007669"/>
    <property type="project" value="TreeGrafter"/>
</dbReference>
<dbReference type="InterPro" id="IPR013783">
    <property type="entry name" value="Ig-like_fold"/>
</dbReference>
<dbReference type="FunFam" id="1.20.90.10:FF:000011">
    <property type="entry name" value="Phospholipase A(2)"/>
    <property type="match status" value="1"/>
</dbReference>
<keyword evidence="8" id="KW-0378">Hydrolase</keyword>
<dbReference type="Pfam" id="PF04739">
    <property type="entry name" value="AMPKBI"/>
    <property type="match status" value="1"/>
</dbReference>
<keyword evidence="28" id="KW-0418">Kinase</keyword>
<keyword evidence="6" id="KW-0597">Phosphoprotein</keyword>
<dbReference type="InterPro" id="IPR016090">
    <property type="entry name" value="PLA2-like_dom"/>
</dbReference>
<feature type="disulfide bond" evidence="23">
    <location>
        <begin position="316"/>
        <end position="379"/>
    </location>
</feature>
<evidence type="ECO:0000256" key="21">
    <source>
        <dbReference type="PIRSR" id="PIRSR601211-1"/>
    </source>
</evidence>
<comment type="catalytic activity">
    <reaction evidence="19">
        <text>1-hexadecanoyl-2-(9Z-octadecenoyl)-sn-glycero-3-phosphocholine + H2O = 1-hexadecanoyl-sn-glycero-3-phosphocholine + (9Z)-octadecenoate + H(+)</text>
        <dbReference type="Rhea" id="RHEA:38779"/>
        <dbReference type="ChEBI" id="CHEBI:15377"/>
        <dbReference type="ChEBI" id="CHEBI:15378"/>
        <dbReference type="ChEBI" id="CHEBI:30823"/>
        <dbReference type="ChEBI" id="CHEBI:72998"/>
        <dbReference type="ChEBI" id="CHEBI:73001"/>
    </reaction>
    <physiologicalReaction direction="left-to-right" evidence="19">
        <dbReference type="Rhea" id="RHEA:38780"/>
    </physiologicalReaction>
</comment>
<dbReference type="Pfam" id="PF00068">
    <property type="entry name" value="Phospholip_A2_1"/>
    <property type="match status" value="1"/>
</dbReference>
<evidence type="ECO:0000256" key="5">
    <source>
        <dbReference type="ARBA" id="ARBA00022525"/>
    </source>
</evidence>
<dbReference type="Gene3D" id="6.20.250.60">
    <property type="match status" value="1"/>
</dbReference>
<dbReference type="Gene3D" id="2.60.40.10">
    <property type="entry name" value="Immunoglobulins"/>
    <property type="match status" value="1"/>
</dbReference>
<keyword evidence="4" id="KW-0444">Lipid biosynthesis</keyword>
<dbReference type="InterPro" id="IPR014756">
    <property type="entry name" value="Ig_E-set"/>
</dbReference>
<evidence type="ECO:0000256" key="24">
    <source>
        <dbReference type="RuleBase" id="RU003654"/>
    </source>
</evidence>
<proteinExistence type="inferred from homology"/>
<dbReference type="SUPFAM" id="SSF160219">
    <property type="entry name" value="AMPKBI-like"/>
    <property type="match status" value="1"/>
</dbReference>
<dbReference type="GO" id="GO:0005737">
    <property type="term" value="C:cytoplasm"/>
    <property type="evidence" value="ECO:0007669"/>
    <property type="project" value="TreeGrafter"/>
</dbReference>